<feature type="binding site" evidence="8">
    <location>
        <position position="388"/>
    </location>
    <ligand>
        <name>Zn(2+)</name>
        <dbReference type="ChEBI" id="CHEBI:29105"/>
        <label>1</label>
    </ligand>
</feature>
<evidence type="ECO:0000256" key="8">
    <source>
        <dbReference type="PIRSR" id="PIRSR628651-51"/>
    </source>
</evidence>
<keyword evidence="6 10" id="KW-0539">Nucleus</keyword>
<evidence type="ECO:0000313" key="13">
    <source>
        <dbReference type="EMBL" id="KZT03574.1"/>
    </source>
</evidence>
<feature type="binding site" evidence="8">
    <location>
        <position position="364"/>
    </location>
    <ligand>
        <name>Zn(2+)</name>
        <dbReference type="ChEBI" id="CHEBI:29105"/>
        <label>1</label>
    </ligand>
</feature>
<dbReference type="SUPFAM" id="SSF57903">
    <property type="entry name" value="FYVE/PHD zinc finger"/>
    <property type="match status" value="1"/>
</dbReference>
<feature type="binding site" evidence="8">
    <location>
        <position position="382"/>
    </location>
    <ligand>
        <name>Zn(2+)</name>
        <dbReference type="ChEBI" id="CHEBI:29105"/>
        <label>2</label>
    </ligand>
</feature>
<gene>
    <name evidence="13" type="ORF">LAESUDRAFT_761908</name>
</gene>
<feature type="binding site" evidence="8">
    <location>
        <position position="409"/>
    </location>
    <ligand>
        <name>Zn(2+)</name>
        <dbReference type="ChEBI" id="CHEBI:29105"/>
        <label>2</label>
    </ligand>
</feature>
<dbReference type="InterPro" id="IPR011011">
    <property type="entry name" value="Znf_FYVE_PHD"/>
</dbReference>
<comment type="subcellular location">
    <subcellularLocation>
        <location evidence="1 10">Nucleus</location>
    </subcellularLocation>
</comment>
<dbReference type="InterPro" id="IPR024610">
    <property type="entry name" value="ING_N_histone-binding"/>
</dbReference>
<dbReference type="PANTHER" id="PTHR10333">
    <property type="entry name" value="INHIBITOR OF GROWTH PROTEIN"/>
    <property type="match status" value="1"/>
</dbReference>
<comment type="subunit">
    <text evidence="10">Component of an histone acetyltransferase complex. Interacts with H3K4me3 and to a lesser extent with H3K4me2.</text>
</comment>
<dbReference type="Pfam" id="PF12998">
    <property type="entry name" value="ING"/>
    <property type="match status" value="2"/>
</dbReference>
<feature type="domain" description="PHD-type" evidence="12">
    <location>
        <begin position="361"/>
        <end position="412"/>
    </location>
</feature>
<keyword evidence="4 9" id="KW-0863">Zinc-finger</keyword>
<dbReference type="PROSITE" id="PS50016">
    <property type="entry name" value="ZF_PHD_2"/>
    <property type="match status" value="1"/>
</dbReference>
<evidence type="ECO:0000256" key="4">
    <source>
        <dbReference type="ARBA" id="ARBA00022771"/>
    </source>
</evidence>
<feature type="compositionally biased region" description="Polar residues" evidence="11">
    <location>
        <begin position="130"/>
        <end position="147"/>
    </location>
</feature>
<dbReference type="InParanoid" id="A0A165CWE1"/>
<dbReference type="STRING" id="1314785.A0A165CWE1"/>
<dbReference type="InterPro" id="IPR019787">
    <property type="entry name" value="Znf_PHD-finger"/>
</dbReference>
<evidence type="ECO:0000256" key="3">
    <source>
        <dbReference type="ARBA" id="ARBA00022723"/>
    </source>
</evidence>
<evidence type="ECO:0000256" key="7">
    <source>
        <dbReference type="PIRSR" id="PIRSR628651-50"/>
    </source>
</evidence>
<evidence type="ECO:0000256" key="10">
    <source>
        <dbReference type="RuleBase" id="RU361213"/>
    </source>
</evidence>
<dbReference type="CDD" id="cd16859">
    <property type="entry name" value="ING_ING4_5"/>
    <property type="match status" value="1"/>
</dbReference>
<dbReference type="Pfam" id="PF00628">
    <property type="entry name" value="PHD"/>
    <property type="match status" value="1"/>
</dbReference>
<comment type="similarity">
    <text evidence="2 10">Belongs to the ING family.</text>
</comment>
<keyword evidence="5 8" id="KW-0862">Zinc</keyword>
<feature type="binding site" evidence="8">
    <location>
        <position position="366"/>
    </location>
    <ligand>
        <name>Zn(2+)</name>
        <dbReference type="ChEBI" id="CHEBI:29105"/>
        <label>1</label>
    </ligand>
</feature>
<dbReference type="EMBL" id="KV427643">
    <property type="protein sequence ID" value="KZT03574.1"/>
    <property type="molecule type" value="Genomic_DNA"/>
</dbReference>
<evidence type="ECO:0000256" key="6">
    <source>
        <dbReference type="ARBA" id="ARBA00023242"/>
    </source>
</evidence>
<evidence type="ECO:0000256" key="1">
    <source>
        <dbReference type="ARBA" id="ARBA00004123"/>
    </source>
</evidence>
<feature type="site" description="Histone H3K4me3 binding" evidence="7">
    <location>
        <position position="363"/>
    </location>
</feature>
<feature type="binding site" evidence="8">
    <location>
        <position position="406"/>
    </location>
    <ligand>
        <name>Zn(2+)</name>
        <dbReference type="ChEBI" id="CHEBI:29105"/>
        <label>2</label>
    </ligand>
</feature>
<dbReference type="InterPro" id="IPR019786">
    <property type="entry name" value="Zinc_finger_PHD-type_CS"/>
</dbReference>
<dbReference type="PROSITE" id="PS01359">
    <property type="entry name" value="ZF_PHD_1"/>
    <property type="match status" value="1"/>
</dbReference>
<dbReference type="AlphaFoldDB" id="A0A165CWE1"/>
<dbReference type="InterPro" id="IPR013083">
    <property type="entry name" value="Znf_RING/FYVE/PHD"/>
</dbReference>
<feature type="binding site" evidence="8">
    <location>
        <position position="377"/>
    </location>
    <ligand>
        <name>Zn(2+)</name>
        <dbReference type="ChEBI" id="CHEBI:29105"/>
        <label>2</label>
    </ligand>
</feature>
<keyword evidence="14" id="KW-1185">Reference proteome</keyword>
<feature type="site" description="Histone H3K4me3 binding" evidence="7">
    <location>
        <position position="386"/>
    </location>
</feature>
<keyword evidence="10" id="KW-0156">Chromatin regulator</keyword>
<dbReference type="CDD" id="cd15505">
    <property type="entry name" value="PHD_ING"/>
    <property type="match status" value="1"/>
</dbReference>
<evidence type="ECO:0000259" key="12">
    <source>
        <dbReference type="PROSITE" id="PS50016"/>
    </source>
</evidence>
<comment type="domain">
    <text evidence="10">The PHD-type zinc finger mediates the binding to H3K4me3.</text>
</comment>
<evidence type="ECO:0000256" key="11">
    <source>
        <dbReference type="SAM" id="MobiDB-lite"/>
    </source>
</evidence>
<dbReference type="Proteomes" id="UP000076871">
    <property type="component" value="Unassembled WGS sequence"/>
</dbReference>
<evidence type="ECO:0000256" key="5">
    <source>
        <dbReference type="ARBA" id="ARBA00022833"/>
    </source>
</evidence>
<reference evidence="13 14" key="1">
    <citation type="journal article" date="2016" name="Mol. Biol. Evol.">
        <title>Comparative Genomics of Early-Diverging Mushroom-Forming Fungi Provides Insights into the Origins of Lignocellulose Decay Capabilities.</title>
        <authorList>
            <person name="Nagy L.G."/>
            <person name="Riley R."/>
            <person name="Tritt A."/>
            <person name="Adam C."/>
            <person name="Daum C."/>
            <person name="Floudas D."/>
            <person name="Sun H."/>
            <person name="Yadav J.S."/>
            <person name="Pangilinan J."/>
            <person name="Larsson K.H."/>
            <person name="Matsuura K."/>
            <person name="Barry K."/>
            <person name="Labutti K."/>
            <person name="Kuo R."/>
            <person name="Ohm R.A."/>
            <person name="Bhattacharya S.S."/>
            <person name="Shirouzu T."/>
            <person name="Yoshinaga Y."/>
            <person name="Martin F.M."/>
            <person name="Grigoriev I.V."/>
            <person name="Hibbett D.S."/>
        </authorList>
    </citation>
    <scope>NUCLEOTIDE SEQUENCE [LARGE SCALE GENOMIC DNA]</scope>
    <source>
        <strain evidence="13 14">93-53</strain>
    </source>
</reference>
<evidence type="ECO:0000256" key="2">
    <source>
        <dbReference type="ARBA" id="ARBA00010210"/>
    </source>
</evidence>
<dbReference type="SMART" id="SM00249">
    <property type="entry name" value="PHD"/>
    <property type="match status" value="1"/>
</dbReference>
<dbReference type="Gene3D" id="6.10.140.1740">
    <property type="match status" value="1"/>
</dbReference>
<dbReference type="GO" id="GO:0006325">
    <property type="term" value="P:chromatin organization"/>
    <property type="evidence" value="ECO:0007669"/>
    <property type="project" value="UniProtKB-KW"/>
</dbReference>
<feature type="region of interest" description="Disordered" evidence="11">
    <location>
        <begin position="1"/>
        <end position="39"/>
    </location>
</feature>
<dbReference type="GeneID" id="63830017"/>
<dbReference type="GO" id="GO:0000785">
    <property type="term" value="C:chromatin"/>
    <property type="evidence" value="ECO:0007669"/>
    <property type="project" value="UniProtKB-ARBA"/>
</dbReference>
<keyword evidence="3 8" id="KW-0479">Metal-binding</keyword>
<dbReference type="InterPro" id="IPR028651">
    <property type="entry name" value="ING_fam"/>
</dbReference>
<name>A0A165CWE1_9APHY</name>
<dbReference type="InterPro" id="IPR001965">
    <property type="entry name" value="Znf_PHD"/>
</dbReference>
<feature type="site" description="Histone H3K4me3 binding" evidence="7">
    <location>
        <position position="378"/>
    </location>
</feature>
<dbReference type="GO" id="GO:0008270">
    <property type="term" value="F:zinc ion binding"/>
    <property type="evidence" value="ECO:0007669"/>
    <property type="project" value="UniProtKB-KW"/>
</dbReference>
<dbReference type="RefSeq" id="XP_040761314.1">
    <property type="nucleotide sequence ID" value="XM_040912989.1"/>
</dbReference>
<dbReference type="GO" id="GO:0005634">
    <property type="term" value="C:nucleus"/>
    <property type="evidence" value="ECO:0007669"/>
    <property type="project" value="UniProtKB-SubCell"/>
</dbReference>
<evidence type="ECO:0000256" key="9">
    <source>
        <dbReference type="PROSITE-ProRule" id="PRU00146"/>
    </source>
</evidence>
<sequence length="433" mass="48114">MSCTRARKRRRTEALQESTNENVDPSYVAEKMSPKDDIPEMPLEEVVETAPAVEATVDEPAQPQERSAKEQEIWDAFKEEHYEVLEQLPLSLHRSFALILELDQQVHNHQEELLPTLLQYISVRKSLETGQTKGELPQQVSNGDSTQNPPPEGPTPTAAEHDKPVVSSRQLLMKAAQLSEEIVRASNEKVHVARFTYDLVDRYIRDLDRAIKEQETSISLGLRPGTYPASIALPDSMLPPSVSESLALQLPQPEPATAMKADLLAPQAAPVEPQEPTVEVQREKSPVPVQLAALGRLRRRKGNGWGSSKKRKHTATSVELGIKTDAAAVAAPTGLKLVLPPLGTSQLAMNASDLPIDPNEPRYCFCNQVSYGEMVACDREGCEREWFHLGCVDLKEAPPKDKEWFCRVCEPIVKAEREGKKLGKGKERGKKVH</sequence>
<comment type="function">
    <text evidence="10">Component of an histone acetyltransferase complex.</text>
</comment>
<feature type="region of interest" description="Disordered" evidence="11">
    <location>
        <begin position="130"/>
        <end position="163"/>
    </location>
</feature>
<dbReference type="OrthoDB" id="5411773at2759"/>
<protein>
    <recommendedName>
        <fullName evidence="10">Chromatin modification-related protein</fullName>
    </recommendedName>
</protein>
<accession>A0A165CWE1</accession>
<evidence type="ECO:0000313" key="14">
    <source>
        <dbReference type="Proteomes" id="UP000076871"/>
    </source>
</evidence>
<feature type="binding site" evidence="8">
    <location>
        <position position="391"/>
    </location>
    <ligand>
        <name>Zn(2+)</name>
        <dbReference type="ChEBI" id="CHEBI:29105"/>
        <label>1</label>
    </ligand>
</feature>
<organism evidence="13 14">
    <name type="scientific">Laetiporus sulphureus 93-53</name>
    <dbReference type="NCBI Taxonomy" id="1314785"/>
    <lineage>
        <taxon>Eukaryota</taxon>
        <taxon>Fungi</taxon>
        <taxon>Dikarya</taxon>
        <taxon>Basidiomycota</taxon>
        <taxon>Agaricomycotina</taxon>
        <taxon>Agaricomycetes</taxon>
        <taxon>Polyporales</taxon>
        <taxon>Laetiporus</taxon>
    </lineage>
</organism>
<dbReference type="Gene3D" id="3.30.40.10">
    <property type="entry name" value="Zinc/RING finger domain, C3HC4 (zinc finger)"/>
    <property type="match status" value="1"/>
</dbReference>
<feature type="site" description="Histone H3K4me3 binding" evidence="7">
    <location>
        <position position="374"/>
    </location>
</feature>
<dbReference type="SMART" id="SM01408">
    <property type="entry name" value="ING"/>
    <property type="match status" value="1"/>
</dbReference>
<proteinExistence type="inferred from homology"/>
<feature type="compositionally biased region" description="Basic residues" evidence="11">
    <location>
        <begin position="1"/>
        <end position="11"/>
    </location>
</feature>